<evidence type="ECO:0000256" key="4">
    <source>
        <dbReference type="ARBA" id="ARBA00023284"/>
    </source>
</evidence>
<gene>
    <name evidence="6" type="ordered locus">Nwi_2904</name>
</gene>
<dbReference type="eggNOG" id="COG0526">
    <property type="taxonomic scope" value="Bacteria"/>
</dbReference>
<dbReference type="Pfam" id="PF08534">
    <property type="entry name" value="Redoxin"/>
    <property type="match status" value="1"/>
</dbReference>
<dbReference type="InterPro" id="IPR017937">
    <property type="entry name" value="Thioredoxin_CS"/>
</dbReference>
<dbReference type="STRING" id="323098.Nwi_2904"/>
<evidence type="ECO:0000313" key="6">
    <source>
        <dbReference type="EMBL" id="ABA06154.1"/>
    </source>
</evidence>
<organism evidence="6 7">
    <name type="scientific">Nitrobacter winogradskyi (strain ATCC 25391 / DSM 10237 / CIP 104748 / NCIMB 11846 / Nb-255)</name>
    <dbReference type="NCBI Taxonomy" id="323098"/>
    <lineage>
        <taxon>Bacteria</taxon>
        <taxon>Pseudomonadati</taxon>
        <taxon>Pseudomonadota</taxon>
        <taxon>Alphaproteobacteria</taxon>
        <taxon>Hyphomicrobiales</taxon>
        <taxon>Nitrobacteraceae</taxon>
        <taxon>Nitrobacter</taxon>
    </lineage>
</organism>
<keyword evidence="4" id="KW-0676">Redox-active center</keyword>
<proteinExistence type="predicted"/>
<dbReference type="HOGENOM" id="CLU_110678_0_0_5"/>
<dbReference type="InterPro" id="IPR036249">
    <property type="entry name" value="Thioredoxin-like_sf"/>
</dbReference>
<dbReference type="KEGG" id="nwi:Nwi_2904"/>
<dbReference type="RefSeq" id="WP_011316084.1">
    <property type="nucleotide sequence ID" value="NC_007406.1"/>
</dbReference>
<dbReference type="PROSITE" id="PS00194">
    <property type="entry name" value="THIOREDOXIN_1"/>
    <property type="match status" value="1"/>
</dbReference>
<protein>
    <submittedName>
        <fullName evidence="6">Possible signal peptide protein</fullName>
    </submittedName>
</protein>
<keyword evidence="3" id="KW-1015">Disulfide bond</keyword>
<dbReference type="InterPro" id="IPR013766">
    <property type="entry name" value="Thioredoxin_domain"/>
</dbReference>
<dbReference type="AlphaFoldDB" id="Q3SNI7"/>
<dbReference type="Gene3D" id="3.40.30.10">
    <property type="entry name" value="Glutaredoxin"/>
    <property type="match status" value="1"/>
</dbReference>
<evidence type="ECO:0000256" key="3">
    <source>
        <dbReference type="ARBA" id="ARBA00023157"/>
    </source>
</evidence>
<keyword evidence="7" id="KW-1185">Reference proteome</keyword>
<dbReference type="OrthoDB" id="6399635at2"/>
<dbReference type="InterPro" id="IPR013740">
    <property type="entry name" value="Redoxin"/>
</dbReference>
<keyword evidence="2" id="KW-0201">Cytochrome c-type biogenesis</keyword>
<dbReference type="PROSITE" id="PS51352">
    <property type="entry name" value="THIOREDOXIN_2"/>
    <property type="match status" value="1"/>
</dbReference>
<dbReference type="InterPro" id="IPR050553">
    <property type="entry name" value="Thioredoxin_ResA/DsbE_sf"/>
</dbReference>
<dbReference type="PANTHER" id="PTHR42852">
    <property type="entry name" value="THIOL:DISULFIDE INTERCHANGE PROTEIN DSBE"/>
    <property type="match status" value="1"/>
</dbReference>
<accession>Q3SNI7</accession>
<comment type="subcellular location">
    <subcellularLocation>
        <location evidence="1">Cell envelope</location>
    </subcellularLocation>
</comment>
<dbReference type="EMBL" id="CP000115">
    <property type="protein sequence ID" value="ABA06154.1"/>
    <property type="molecule type" value="Genomic_DNA"/>
</dbReference>
<dbReference type="CDD" id="cd02966">
    <property type="entry name" value="TlpA_like_family"/>
    <property type="match status" value="1"/>
</dbReference>
<dbReference type="GO" id="GO:0030313">
    <property type="term" value="C:cell envelope"/>
    <property type="evidence" value="ECO:0007669"/>
    <property type="project" value="UniProtKB-SubCell"/>
</dbReference>
<evidence type="ECO:0000313" key="7">
    <source>
        <dbReference type="Proteomes" id="UP000002531"/>
    </source>
</evidence>
<dbReference type="PANTHER" id="PTHR42852:SF6">
    <property type="entry name" value="THIOL:DISULFIDE INTERCHANGE PROTEIN DSBE"/>
    <property type="match status" value="1"/>
</dbReference>
<dbReference type="SUPFAM" id="SSF52833">
    <property type="entry name" value="Thioredoxin-like"/>
    <property type="match status" value="1"/>
</dbReference>
<dbReference type="GO" id="GO:0015036">
    <property type="term" value="F:disulfide oxidoreductase activity"/>
    <property type="evidence" value="ECO:0007669"/>
    <property type="project" value="UniProtKB-ARBA"/>
</dbReference>
<feature type="domain" description="Thioredoxin" evidence="5">
    <location>
        <begin position="11"/>
        <end position="163"/>
    </location>
</feature>
<evidence type="ECO:0000256" key="1">
    <source>
        <dbReference type="ARBA" id="ARBA00004196"/>
    </source>
</evidence>
<dbReference type="Proteomes" id="UP000002531">
    <property type="component" value="Chromosome"/>
</dbReference>
<dbReference type="GO" id="GO:0017004">
    <property type="term" value="P:cytochrome complex assembly"/>
    <property type="evidence" value="ECO:0007669"/>
    <property type="project" value="UniProtKB-KW"/>
</dbReference>
<reference evidence="6 7" key="1">
    <citation type="journal article" date="2006" name="Appl. Environ. Microbiol.">
        <title>Genome sequence of the chemolithoautotrophic nitrite-oxidizing bacterium Nitrobacter winogradskyi Nb-255.</title>
        <authorList>
            <person name="Starkenburg S.R."/>
            <person name="Chain P.S."/>
            <person name="Sayavedra-Soto L.A."/>
            <person name="Hauser L."/>
            <person name="Land M.L."/>
            <person name="Larimer F.W."/>
            <person name="Malfatti S.A."/>
            <person name="Klotz M.G."/>
            <person name="Bottomley P.J."/>
            <person name="Arp D.J."/>
            <person name="Hickey W.J."/>
        </authorList>
    </citation>
    <scope>NUCLEOTIDE SEQUENCE [LARGE SCALE GENOMIC DNA]</scope>
    <source>
        <strain evidence="7">ATCC 25391 / DSM 10237 / CIP 104748 / NCIMB 11846 / Nb-255</strain>
    </source>
</reference>
<name>Q3SNI7_NITWN</name>
<evidence type="ECO:0000259" key="5">
    <source>
        <dbReference type="PROSITE" id="PS51352"/>
    </source>
</evidence>
<evidence type="ECO:0000256" key="2">
    <source>
        <dbReference type="ARBA" id="ARBA00022748"/>
    </source>
</evidence>
<sequence length="175" mass="19509">MKHPLLLFAFVLAGAVLPQRLAAHDELRAFQRGSWQTILHAHAGRPMMVNFWGVTCGPCKVELPLLGKFVKDNPGVDVVTVNADLVPNAREAALSMLRKAGLSSTENWTFSDSFVERLRYEIDPAWQGDIPRTMLIARDGKITTIEGIVELAKVREWFASQAVEADSESTRRTHN</sequence>